<comment type="subcellular location">
    <subcellularLocation>
        <location evidence="4">Secreted</location>
    </subcellularLocation>
    <subcellularLocation>
        <location evidence="4">Bacterial flagellum</location>
    </subcellularLocation>
</comment>
<dbReference type="Pfam" id="PF00669">
    <property type="entry name" value="Flagellin_N"/>
    <property type="match status" value="1"/>
</dbReference>
<sequence length="423" mass="43354">MAMTIGHNLGAMNALSALNSNSNALQSALQQLSTGKKINSAADNASGYAISQKMQAQISGLNQASQNAQDGISMIQTASGALNQTISLLQNMRQLAVQASNSTTTQADREDLQSQFNQLADQINNIGNTTQFNTQNLLQGGMGATGLIASPGTLAGGNSTTPATASIDFSSITDANGVESLVGKGFTVNGQAIQFYDSSKGEANGSGIAVDLNGVTDGAGVVSAIAAQVGDQISGVTLTQDATTTQLDITATQNGTGGNNITYSDGYQFQSVFQIGANTGQTMTLTIGDMRAKALGITGQAGTGNFGSANDVTDGTNNTNVEAALDITDTSKADQNINVIDNAIQTVTTQQAQLGAVQNRLQSSISNLDNTSQNLTTAESGITDTDMASTMAEFTQDNVLQQAAVSMLAQANQQPQLVLKLLG</sequence>
<evidence type="ECO:0000313" key="7">
    <source>
        <dbReference type="EMBL" id="UNO48800.1"/>
    </source>
</evidence>
<dbReference type="InterPro" id="IPR046358">
    <property type="entry name" value="Flagellin_C"/>
</dbReference>
<dbReference type="GO" id="GO:0005576">
    <property type="term" value="C:extracellular region"/>
    <property type="evidence" value="ECO:0007669"/>
    <property type="project" value="UniProtKB-SubCell"/>
</dbReference>
<keyword evidence="7" id="KW-0969">Cilium</keyword>
<dbReference type="GO" id="GO:0005198">
    <property type="term" value="F:structural molecule activity"/>
    <property type="evidence" value="ECO:0007669"/>
    <property type="project" value="UniProtKB-UniRule"/>
</dbReference>
<dbReference type="Pfam" id="PF00700">
    <property type="entry name" value="Flagellin_C"/>
    <property type="match status" value="1"/>
</dbReference>
<dbReference type="Gene3D" id="6.10.10.10">
    <property type="entry name" value="Flagellar export chaperone, C-terminal domain"/>
    <property type="match status" value="1"/>
</dbReference>
<dbReference type="eggNOG" id="COG1344">
    <property type="taxonomic scope" value="Bacteria"/>
</dbReference>
<keyword evidence="7" id="KW-0966">Cell projection</keyword>
<dbReference type="InterPro" id="IPR001492">
    <property type="entry name" value="Flagellin"/>
</dbReference>
<reference evidence="8" key="1">
    <citation type="journal article" date="2022" name="G3 (Bethesda)">
        <title>Unveiling the complete genome sequence of Alicyclobacillus acidoterrestris DSM 3922T, a taint-producing strain.</title>
        <authorList>
            <person name="Leonardo I.C."/>
            <person name="Barreto Crespo M.T."/>
            <person name="Gaspar F.B."/>
        </authorList>
    </citation>
    <scope>NUCLEOTIDE SEQUENCE [LARGE SCALE GENOMIC DNA]</scope>
    <source>
        <strain evidence="8">DSM 3922</strain>
    </source>
</reference>
<dbReference type="STRING" id="1356854.N007_13155"/>
<feature type="domain" description="Flagellin N-terminal" evidence="5">
    <location>
        <begin position="5"/>
        <end position="140"/>
    </location>
</feature>
<evidence type="ECO:0000256" key="3">
    <source>
        <dbReference type="ARBA" id="ARBA00023143"/>
    </source>
</evidence>
<evidence type="ECO:0000259" key="5">
    <source>
        <dbReference type="Pfam" id="PF00669"/>
    </source>
</evidence>
<dbReference type="Proteomes" id="UP000829401">
    <property type="component" value="Chromosome"/>
</dbReference>
<comment type="similarity">
    <text evidence="1 4">Belongs to the bacterial flagellin family.</text>
</comment>
<comment type="function">
    <text evidence="4">Flagellin is the subunit protein which polymerizes to form the filaments of bacterial flagella.</text>
</comment>
<evidence type="ECO:0000256" key="4">
    <source>
        <dbReference type="RuleBase" id="RU362073"/>
    </source>
</evidence>
<dbReference type="AlphaFoldDB" id="T0BS79"/>
<dbReference type="SUPFAM" id="SSF64518">
    <property type="entry name" value="Phase 1 flagellin"/>
    <property type="match status" value="1"/>
</dbReference>
<dbReference type="InterPro" id="IPR042187">
    <property type="entry name" value="Flagellin_C_sub2"/>
</dbReference>
<organism evidence="7 8">
    <name type="scientific">Alicyclobacillus acidoterrestris (strain ATCC 49025 / DSM 3922 / CIP 106132 / NCIMB 13137 / GD3B)</name>
    <dbReference type="NCBI Taxonomy" id="1356854"/>
    <lineage>
        <taxon>Bacteria</taxon>
        <taxon>Bacillati</taxon>
        <taxon>Bacillota</taxon>
        <taxon>Bacilli</taxon>
        <taxon>Bacillales</taxon>
        <taxon>Alicyclobacillaceae</taxon>
        <taxon>Alicyclobacillus</taxon>
    </lineage>
</organism>
<dbReference type="PRINTS" id="PR00207">
    <property type="entry name" value="FLAGELLIN"/>
</dbReference>
<dbReference type="PANTHER" id="PTHR42792:SF2">
    <property type="entry name" value="FLAGELLIN"/>
    <property type="match status" value="1"/>
</dbReference>
<dbReference type="RefSeq" id="WP_021297685.1">
    <property type="nucleotide sequence ID" value="NZ_AURB01000158.1"/>
</dbReference>
<dbReference type="PANTHER" id="PTHR42792">
    <property type="entry name" value="FLAGELLIN"/>
    <property type="match status" value="1"/>
</dbReference>
<dbReference type="Gene3D" id="1.20.1330.10">
    <property type="entry name" value="f41 fragment of flagellin, N-terminal domain"/>
    <property type="match status" value="1"/>
</dbReference>
<feature type="domain" description="Flagellin C-terminal" evidence="6">
    <location>
        <begin position="337"/>
        <end position="422"/>
    </location>
</feature>
<name>T0BS79_ALIAG</name>
<dbReference type="InterPro" id="IPR001029">
    <property type="entry name" value="Flagellin_N"/>
</dbReference>
<keyword evidence="7" id="KW-0282">Flagellum</keyword>
<keyword evidence="4" id="KW-0964">Secreted</keyword>
<protein>
    <recommendedName>
        <fullName evidence="2 4">Flagellin</fullName>
    </recommendedName>
</protein>
<evidence type="ECO:0000259" key="6">
    <source>
        <dbReference type="Pfam" id="PF00700"/>
    </source>
</evidence>
<dbReference type="Gene3D" id="3.30.70.2120">
    <property type="match status" value="1"/>
</dbReference>
<gene>
    <name evidence="7" type="ORF">K1I37_19525</name>
</gene>
<keyword evidence="3 4" id="KW-0975">Bacterial flagellum</keyword>
<dbReference type="GO" id="GO:0009288">
    <property type="term" value="C:bacterial-type flagellum"/>
    <property type="evidence" value="ECO:0007669"/>
    <property type="project" value="UniProtKB-SubCell"/>
</dbReference>
<evidence type="ECO:0000256" key="1">
    <source>
        <dbReference type="ARBA" id="ARBA00005709"/>
    </source>
</evidence>
<dbReference type="EMBL" id="CP080467">
    <property type="protein sequence ID" value="UNO48800.1"/>
    <property type="molecule type" value="Genomic_DNA"/>
</dbReference>
<evidence type="ECO:0000313" key="8">
    <source>
        <dbReference type="Proteomes" id="UP000829401"/>
    </source>
</evidence>
<accession>T0BS79</accession>
<dbReference type="KEGG" id="aaco:K1I37_19525"/>
<keyword evidence="8" id="KW-1185">Reference proteome</keyword>
<evidence type="ECO:0000256" key="2">
    <source>
        <dbReference type="ARBA" id="ARBA00020110"/>
    </source>
</evidence>
<dbReference type="OrthoDB" id="9796789at2"/>
<proteinExistence type="inferred from homology"/>
<accession>A0A9E6ZQW6</accession>